<protein>
    <submittedName>
        <fullName evidence="1">Uncharacterized protein</fullName>
    </submittedName>
</protein>
<dbReference type="AlphaFoldDB" id="A0A2P4QPY9"/>
<accession>A0A2P4QPY9</accession>
<keyword evidence="2" id="KW-1185">Reference proteome</keyword>
<sequence>MVSIIFQIIHYSCMKCMNILIFTKINVKIFKHYIINFLTFFKQIIRSFPLKMRSAV</sequence>
<reference evidence="1 2" key="2">
    <citation type="journal article" date="2018" name="New Phytol.">
        <title>High intraspecific genome diversity in the model arbuscular mycorrhizal symbiont Rhizophagus irregularis.</title>
        <authorList>
            <person name="Chen E.C.H."/>
            <person name="Morin E."/>
            <person name="Beaudet D."/>
            <person name="Noel J."/>
            <person name="Yildirir G."/>
            <person name="Ndikumana S."/>
            <person name="Charron P."/>
            <person name="St-Onge C."/>
            <person name="Giorgi J."/>
            <person name="Kruger M."/>
            <person name="Marton T."/>
            <person name="Ropars J."/>
            <person name="Grigoriev I.V."/>
            <person name="Hainaut M."/>
            <person name="Henrissat B."/>
            <person name="Roux C."/>
            <person name="Martin F."/>
            <person name="Corradi N."/>
        </authorList>
    </citation>
    <scope>NUCLEOTIDE SEQUENCE [LARGE SCALE GENOMIC DNA]</scope>
    <source>
        <strain evidence="1 2">DAOM 197198</strain>
    </source>
</reference>
<organism evidence="1 2">
    <name type="scientific">Rhizophagus irregularis (strain DAOM 181602 / DAOM 197198 / MUCL 43194)</name>
    <name type="common">Arbuscular mycorrhizal fungus</name>
    <name type="synonym">Glomus intraradices</name>
    <dbReference type="NCBI Taxonomy" id="747089"/>
    <lineage>
        <taxon>Eukaryota</taxon>
        <taxon>Fungi</taxon>
        <taxon>Fungi incertae sedis</taxon>
        <taxon>Mucoromycota</taxon>
        <taxon>Glomeromycotina</taxon>
        <taxon>Glomeromycetes</taxon>
        <taxon>Glomerales</taxon>
        <taxon>Glomeraceae</taxon>
        <taxon>Rhizophagus</taxon>
    </lineage>
</organism>
<reference evidence="1 2" key="1">
    <citation type="journal article" date="2013" name="Proc. Natl. Acad. Sci. U.S.A.">
        <title>Genome of an arbuscular mycorrhizal fungus provides insight into the oldest plant symbiosis.</title>
        <authorList>
            <person name="Tisserant E."/>
            <person name="Malbreil M."/>
            <person name="Kuo A."/>
            <person name="Kohler A."/>
            <person name="Symeonidi A."/>
            <person name="Balestrini R."/>
            <person name="Charron P."/>
            <person name="Duensing N."/>
            <person name="Frei Dit Frey N."/>
            <person name="Gianinazzi-Pearson V."/>
            <person name="Gilbert L.B."/>
            <person name="Handa Y."/>
            <person name="Herr J.R."/>
            <person name="Hijri M."/>
            <person name="Koul R."/>
            <person name="Kawaguchi M."/>
            <person name="Krajinski F."/>
            <person name="Lammers P.J."/>
            <person name="Masclaux F.G."/>
            <person name="Murat C."/>
            <person name="Morin E."/>
            <person name="Ndikumana S."/>
            <person name="Pagni M."/>
            <person name="Petitpierre D."/>
            <person name="Requena N."/>
            <person name="Rosikiewicz P."/>
            <person name="Riley R."/>
            <person name="Saito K."/>
            <person name="San Clemente H."/>
            <person name="Shapiro H."/>
            <person name="van Tuinen D."/>
            <person name="Becard G."/>
            <person name="Bonfante P."/>
            <person name="Paszkowski U."/>
            <person name="Shachar-Hill Y.Y."/>
            <person name="Tuskan G.A."/>
            <person name="Young P.W."/>
            <person name="Sanders I.R."/>
            <person name="Henrissat B."/>
            <person name="Rensing S.A."/>
            <person name="Grigoriev I.V."/>
            <person name="Corradi N."/>
            <person name="Roux C."/>
            <person name="Martin F."/>
        </authorList>
    </citation>
    <scope>NUCLEOTIDE SEQUENCE [LARGE SCALE GENOMIC DNA]</scope>
    <source>
        <strain evidence="1 2">DAOM 197198</strain>
    </source>
</reference>
<proteinExistence type="predicted"/>
<gene>
    <name evidence="1" type="ORF">GLOIN_2v1525056</name>
</gene>
<evidence type="ECO:0000313" key="2">
    <source>
        <dbReference type="Proteomes" id="UP000018888"/>
    </source>
</evidence>
<evidence type="ECO:0000313" key="1">
    <source>
        <dbReference type="EMBL" id="POG79696.1"/>
    </source>
</evidence>
<dbReference type="EMBL" id="AUPC02000023">
    <property type="protein sequence ID" value="POG79696.1"/>
    <property type="molecule type" value="Genomic_DNA"/>
</dbReference>
<name>A0A2P4QPY9_RHIID</name>
<dbReference type="Proteomes" id="UP000018888">
    <property type="component" value="Unassembled WGS sequence"/>
</dbReference>
<comment type="caution">
    <text evidence="1">The sequence shown here is derived from an EMBL/GenBank/DDBJ whole genome shotgun (WGS) entry which is preliminary data.</text>
</comment>